<dbReference type="Pfam" id="PF25323">
    <property type="entry name" value="6TM_PilS"/>
    <property type="match status" value="1"/>
</dbReference>
<protein>
    <recommendedName>
        <fullName evidence="2">histidine kinase</fullName>
        <ecNumber evidence="2">2.7.13.3</ecNumber>
    </recommendedName>
</protein>
<feature type="transmembrane region" description="Helical" evidence="7">
    <location>
        <begin position="183"/>
        <end position="201"/>
    </location>
</feature>
<gene>
    <name evidence="9" type="ORF">FJY68_05525</name>
</gene>
<dbReference type="InterPro" id="IPR036097">
    <property type="entry name" value="HisK_dim/P_sf"/>
</dbReference>
<comment type="caution">
    <text evidence="9">The sequence shown here is derived from an EMBL/GenBank/DDBJ whole genome shotgun (WGS) entry which is preliminary data.</text>
</comment>
<dbReference type="InterPro" id="IPR003661">
    <property type="entry name" value="HisK_dim/P_dom"/>
</dbReference>
<reference evidence="9" key="1">
    <citation type="submission" date="2019-03" db="EMBL/GenBank/DDBJ databases">
        <title>Lake Tanganyika Metagenome-Assembled Genomes (MAGs).</title>
        <authorList>
            <person name="Tran P."/>
        </authorList>
    </citation>
    <scope>NUCLEOTIDE SEQUENCE</scope>
    <source>
        <strain evidence="9">K_DeepCast_150m_m2_040</strain>
    </source>
</reference>
<dbReference type="Pfam" id="PF00512">
    <property type="entry name" value="HisKA"/>
    <property type="match status" value="1"/>
</dbReference>
<organism evidence="9 10">
    <name type="scientific">candidate division WOR-3 bacterium</name>
    <dbReference type="NCBI Taxonomy" id="2052148"/>
    <lineage>
        <taxon>Bacteria</taxon>
        <taxon>Bacteria division WOR-3</taxon>
    </lineage>
</organism>
<dbReference type="SUPFAM" id="SSF47384">
    <property type="entry name" value="Homodimeric domain of signal transducing histidine kinase"/>
    <property type="match status" value="1"/>
</dbReference>
<dbReference type="PANTHER" id="PTHR43711:SF1">
    <property type="entry name" value="HISTIDINE KINASE 1"/>
    <property type="match status" value="1"/>
</dbReference>
<dbReference type="GO" id="GO:0000155">
    <property type="term" value="F:phosphorelay sensor kinase activity"/>
    <property type="evidence" value="ECO:0007669"/>
    <property type="project" value="InterPro"/>
</dbReference>
<feature type="transmembrane region" description="Helical" evidence="7">
    <location>
        <begin position="36"/>
        <end position="55"/>
    </location>
</feature>
<dbReference type="Gene3D" id="1.10.287.130">
    <property type="match status" value="1"/>
</dbReference>
<keyword evidence="7" id="KW-1133">Transmembrane helix</keyword>
<dbReference type="PRINTS" id="PR00344">
    <property type="entry name" value="BCTRLSENSOR"/>
</dbReference>
<keyword evidence="7" id="KW-0472">Membrane</keyword>
<dbReference type="Pfam" id="PF02518">
    <property type="entry name" value="HATPase_c"/>
    <property type="match status" value="1"/>
</dbReference>
<dbReference type="InterPro" id="IPR050736">
    <property type="entry name" value="Sensor_HK_Regulatory"/>
</dbReference>
<keyword evidence="4" id="KW-0808">Transferase</keyword>
<keyword evidence="7" id="KW-0812">Transmembrane</keyword>
<evidence type="ECO:0000313" key="9">
    <source>
        <dbReference type="EMBL" id="MBM3331300.1"/>
    </source>
</evidence>
<dbReference type="EC" id="2.7.13.3" evidence="2"/>
<evidence type="ECO:0000313" key="10">
    <source>
        <dbReference type="Proteomes" id="UP000779900"/>
    </source>
</evidence>
<feature type="transmembrane region" description="Helical" evidence="7">
    <location>
        <begin position="141"/>
        <end position="163"/>
    </location>
</feature>
<proteinExistence type="predicted"/>
<dbReference type="SUPFAM" id="SSF55874">
    <property type="entry name" value="ATPase domain of HSP90 chaperone/DNA topoisomerase II/histidine kinase"/>
    <property type="match status" value="1"/>
</dbReference>
<evidence type="ECO:0000256" key="2">
    <source>
        <dbReference type="ARBA" id="ARBA00012438"/>
    </source>
</evidence>
<keyword evidence="5 9" id="KW-0418">Kinase</keyword>
<evidence type="ECO:0000256" key="5">
    <source>
        <dbReference type="ARBA" id="ARBA00022777"/>
    </source>
</evidence>
<evidence type="ECO:0000256" key="4">
    <source>
        <dbReference type="ARBA" id="ARBA00022679"/>
    </source>
</evidence>
<dbReference type="PROSITE" id="PS50109">
    <property type="entry name" value="HIS_KIN"/>
    <property type="match status" value="1"/>
</dbReference>
<dbReference type="EMBL" id="VGIR01000025">
    <property type="protein sequence ID" value="MBM3331300.1"/>
    <property type="molecule type" value="Genomic_DNA"/>
</dbReference>
<evidence type="ECO:0000256" key="6">
    <source>
        <dbReference type="ARBA" id="ARBA00023012"/>
    </source>
</evidence>
<keyword evidence="6" id="KW-0902">Two-component regulatory system</keyword>
<accession>A0A937XHT0</accession>
<evidence type="ECO:0000256" key="7">
    <source>
        <dbReference type="SAM" id="Phobius"/>
    </source>
</evidence>
<feature type="transmembrane region" description="Helical" evidence="7">
    <location>
        <begin position="120"/>
        <end position="136"/>
    </location>
</feature>
<comment type="catalytic activity">
    <reaction evidence="1">
        <text>ATP + protein L-histidine = ADP + protein N-phospho-L-histidine.</text>
        <dbReference type="EC" id="2.7.13.3"/>
    </reaction>
</comment>
<dbReference type="CDD" id="cd00075">
    <property type="entry name" value="HATPase"/>
    <property type="match status" value="1"/>
</dbReference>
<feature type="domain" description="Histidine kinase" evidence="8">
    <location>
        <begin position="235"/>
        <end position="450"/>
    </location>
</feature>
<evidence type="ECO:0000256" key="1">
    <source>
        <dbReference type="ARBA" id="ARBA00000085"/>
    </source>
</evidence>
<dbReference type="SMART" id="SM00387">
    <property type="entry name" value="HATPase_c"/>
    <property type="match status" value="1"/>
</dbReference>
<evidence type="ECO:0000259" key="8">
    <source>
        <dbReference type="PROSITE" id="PS50109"/>
    </source>
</evidence>
<name>A0A937XHT0_UNCW3</name>
<dbReference type="InterPro" id="IPR003594">
    <property type="entry name" value="HATPase_dom"/>
</dbReference>
<dbReference type="Gene3D" id="3.30.565.10">
    <property type="entry name" value="Histidine kinase-like ATPase, C-terminal domain"/>
    <property type="match status" value="1"/>
</dbReference>
<dbReference type="InterPro" id="IPR005467">
    <property type="entry name" value="His_kinase_dom"/>
</dbReference>
<dbReference type="Proteomes" id="UP000779900">
    <property type="component" value="Unassembled WGS sequence"/>
</dbReference>
<evidence type="ECO:0000256" key="3">
    <source>
        <dbReference type="ARBA" id="ARBA00022553"/>
    </source>
</evidence>
<feature type="transmembrane region" description="Helical" evidence="7">
    <location>
        <begin position="61"/>
        <end position="82"/>
    </location>
</feature>
<dbReference type="InterPro" id="IPR004358">
    <property type="entry name" value="Sig_transdc_His_kin-like_C"/>
</dbReference>
<dbReference type="PANTHER" id="PTHR43711">
    <property type="entry name" value="TWO-COMPONENT HISTIDINE KINASE"/>
    <property type="match status" value="1"/>
</dbReference>
<dbReference type="InterPro" id="IPR036890">
    <property type="entry name" value="HATPase_C_sf"/>
</dbReference>
<keyword evidence="3" id="KW-0597">Phosphoprotein</keyword>
<dbReference type="CDD" id="cd00082">
    <property type="entry name" value="HisKA"/>
    <property type="match status" value="1"/>
</dbReference>
<dbReference type="AlphaFoldDB" id="A0A937XHT0"/>
<sequence>MSCFGKWRTCLNQPNSPGSPGRADEAFRQLAWFIRLRWLAIAGVLATLPAAWYLLRLRFDPMPLLAVTAGVVAANVFFRVRLRRTSTAERLTGLARTQIVIDLIALVLLLYFAGGIENPFSFYFVFHTAIAAFIFPESGSLVIATLAFGLYTAMVLLDWTGVIARFPLTGLYAVSPYQSLGPVLANIIVFGSTLYIVRYFTAAISRRLSRRTNQLAQANRKLLEADRNRVQSVITVTHELRSPAAAAASLLEVVERVSPDERPALIDRARQRINGLLRLIGDLLDLHQLELGTTNVETAPVPVAEVVEAAAAEYAALARERGVSVRVELPADLPPAQASARYLEFTVRNLLANAIQYNRPGGSVTVSARQSEGFVEVEVADTGMGIPERDLPHVFDIFFRGDEAKKTDRLAPGLGLSLVKRLVETQGGTVRVESEAGKGSRFFFTVPIAGKPEPA</sequence>
<dbReference type="FunFam" id="3.30.565.10:FF:000006">
    <property type="entry name" value="Sensor histidine kinase WalK"/>
    <property type="match status" value="1"/>
</dbReference>
<feature type="transmembrane region" description="Helical" evidence="7">
    <location>
        <begin position="94"/>
        <end position="114"/>
    </location>
</feature>